<keyword evidence="1" id="KW-0805">Transcription regulation</keyword>
<dbReference type="PROSITE" id="PS50977">
    <property type="entry name" value="HTH_TETR_2"/>
    <property type="match status" value="1"/>
</dbReference>
<keyword evidence="8" id="KW-1185">Reference proteome</keyword>
<comment type="caution">
    <text evidence="7">The sequence shown here is derived from an EMBL/GenBank/DDBJ whole genome shotgun (WGS) entry which is preliminary data.</text>
</comment>
<dbReference type="InterPro" id="IPR050109">
    <property type="entry name" value="HTH-type_TetR-like_transc_reg"/>
</dbReference>
<evidence type="ECO:0000256" key="2">
    <source>
        <dbReference type="ARBA" id="ARBA00023125"/>
    </source>
</evidence>
<dbReference type="SUPFAM" id="SSF46689">
    <property type="entry name" value="Homeodomain-like"/>
    <property type="match status" value="1"/>
</dbReference>
<feature type="compositionally biased region" description="Gly residues" evidence="5">
    <location>
        <begin position="1"/>
        <end position="10"/>
    </location>
</feature>
<organism evidence="7 8">
    <name type="scientific">Aquibium pacificus</name>
    <dbReference type="NCBI Taxonomy" id="3153579"/>
    <lineage>
        <taxon>Bacteria</taxon>
        <taxon>Pseudomonadati</taxon>
        <taxon>Pseudomonadota</taxon>
        <taxon>Alphaproteobacteria</taxon>
        <taxon>Hyphomicrobiales</taxon>
        <taxon>Phyllobacteriaceae</taxon>
        <taxon>Aquibium</taxon>
    </lineage>
</organism>
<dbReference type="Pfam" id="PF00440">
    <property type="entry name" value="TetR_N"/>
    <property type="match status" value="1"/>
</dbReference>
<protein>
    <submittedName>
        <fullName evidence="7">TetR/AcrR family transcriptional regulator</fullName>
    </submittedName>
</protein>
<keyword evidence="2 4" id="KW-0238">DNA-binding</keyword>
<dbReference type="InterPro" id="IPR009057">
    <property type="entry name" value="Homeodomain-like_sf"/>
</dbReference>
<gene>
    <name evidence="7" type="ORF">ABGN05_11455</name>
</gene>
<dbReference type="Proteomes" id="UP001556692">
    <property type="component" value="Unassembled WGS sequence"/>
</dbReference>
<evidence type="ECO:0000256" key="4">
    <source>
        <dbReference type="PROSITE-ProRule" id="PRU00335"/>
    </source>
</evidence>
<feature type="region of interest" description="Disordered" evidence="5">
    <location>
        <begin position="1"/>
        <end position="23"/>
    </location>
</feature>
<dbReference type="Gene3D" id="1.10.357.10">
    <property type="entry name" value="Tetracycline Repressor, domain 2"/>
    <property type="match status" value="1"/>
</dbReference>
<sequence>MRTMLNGGGPSADTRGKPRQKRSLRTEAALLAATEAVAASEGEAAVTTSRIAAETGVAVGTIYRYFADRDAMLLAAYDATVLRIVEACGAELTELDPDIGVENAARHLLDVYLAAARAIPGHAALLRAMRRIRSVEQDDDENRNRIAQDLLSPFLARFGIGAARDDDALHFLNVLLGTLVDLYLITEEEGAQESIRGHIEAHMLLGLSRIATT</sequence>
<reference evidence="7 8" key="1">
    <citation type="submission" date="2024-05" db="EMBL/GenBank/DDBJ databases">
        <authorList>
            <person name="Jiang F."/>
        </authorList>
    </citation>
    <scope>NUCLEOTIDE SEQUENCE [LARGE SCALE GENOMIC DNA]</scope>
    <source>
        <strain evidence="7 8">LZ166</strain>
    </source>
</reference>
<dbReference type="PANTHER" id="PTHR30055">
    <property type="entry name" value="HTH-TYPE TRANSCRIPTIONAL REGULATOR RUTR"/>
    <property type="match status" value="1"/>
</dbReference>
<keyword evidence="3" id="KW-0804">Transcription</keyword>
<evidence type="ECO:0000259" key="6">
    <source>
        <dbReference type="PROSITE" id="PS50977"/>
    </source>
</evidence>
<dbReference type="PRINTS" id="PR00455">
    <property type="entry name" value="HTHTETR"/>
</dbReference>
<name>A0ABV3SHP4_9HYPH</name>
<feature type="domain" description="HTH tetR-type" evidence="6">
    <location>
        <begin position="24"/>
        <end position="84"/>
    </location>
</feature>
<dbReference type="InterPro" id="IPR001647">
    <property type="entry name" value="HTH_TetR"/>
</dbReference>
<accession>A0ABV3SHP4</accession>
<dbReference type="EMBL" id="JBDPGJ010000002">
    <property type="protein sequence ID" value="MEX0406282.1"/>
    <property type="molecule type" value="Genomic_DNA"/>
</dbReference>
<dbReference type="PANTHER" id="PTHR30055:SF234">
    <property type="entry name" value="HTH-TYPE TRANSCRIPTIONAL REGULATOR BETI"/>
    <property type="match status" value="1"/>
</dbReference>
<proteinExistence type="predicted"/>
<evidence type="ECO:0000256" key="5">
    <source>
        <dbReference type="SAM" id="MobiDB-lite"/>
    </source>
</evidence>
<evidence type="ECO:0000313" key="7">
    <source>
        <dbReference type="EMBL" id="MEX0406282.1"/>
    </source>
</evidence>
<evidence type="ECO:0000313" key="8">
    <source>
        <dbReference type="Proteomes" id="UP001556692"/>
    </source>
</evidence>
<dbReference type="RefSeq" id="WP_367954140.1">
    <property type="nucleotide sequence ID" value="NZ_JBDPGJ010000002.1"/>
</dbReference>
<evidence type="ECO:0000256" key="1">
    <source>
        <dbReference type="ARBA" id="ARBA00023015"/>
    </source>
</evidence>
<evidence type="ECO:0000256" key="3">
    <source>
        <dbReference type="ARBA" id="ARBA00023163"/>
    </source>
</evidence>
<feature type="DNA-binding region" description="H-T-H motif" evidence="4">
    <location>
        <begin position="47"/>
        <end position="66"/>
    </location>
</feature>